<dbReference type="EMBL" id="PYVU01000276">
    <property type="protein sequence ID" value="PTB92019.1"/>
    <property type="molecule type" value="Genomic_DNA"/>
</dbReference>
<evidence type="ECO:0000313" key="2">
    <source>
        <dbReference type="Proteomes" id="UP000240608"/>
    </source>
</evidence>
<dbReference type="AlphaFoldDB" id="A0A2T4DDT4"/>
<gene>
    <name evidence="1" type="ORF">C9994_14620</name>
</gene>
<protein>
    <submittedName>
        <fullName evidence="1">Uncharacterized protein</fullName>
    </submittedName>
</protein>
<reference evidence="1 2" key="1">
    <citation type="submission" date="2018-03" db="EMBL/GenBank/DDBJ databases">
        <title>Cross-interface Injection: A General Nanoliter Liquid Handling Method Applied to Single Cells Genome Amplification Automated Nanoliter Liquid Handling Applied to Single Cell Multiple Displacement Amplification.</title>
        <authorList>
            <person name="Yun J."/>
            <person name="Xu P."/>
            <person name="Xu J."/>
            <person name="Dai X."/>
            <person name="Wang Y."/>
            <person name="Zheng X."/>
            <person name="Cao C."/>
            <person name="Yi Q."/>
            <person name="Zhu Y."/>
            <person name="Wang L."/>
            <person name="Dong Z."/>
            <person name="Huang Y."/>
            <person name="Huang L."/>
            <person name="Du W."/>
        </authorList>
    </citation>
    <scope>NUCLEOTIDE SEQUENCE [LARGE SCALE GENOMIC DNA]</scope>
    <source>
        <strain evidence="1 2">Z-D1-2</strain>
    </source>
</reference>
<dbReference type="Proteomes" id="UP000240608">
    <property type="component" value="Unassembled WGS sequence"/>
</dbReference>
<dbReference type="Gene3D" id="2.170.130.10">
    <property type="entry name" value="TonB-dependent receptor, plug domain"/>
    <property type="match status" value="1"/>
</dbReference>
<comment type="caution">
    <text evidence="1">The sequence shown here is derived from an EMBL/GenBank/DDBJ whole genome shotgun (WGS) entry which is preliminary data.</text>
</comment>
<proteinExistence type="predicted"/>
<dbReference type="InterPro" id="IPR037066">
    <property type="entry name" value="Plug_dom_sf"/>
</dbReference>
<sequence length="71" mass="7976">MSSSNSMTFIILHKDKKLKIPENGNVEDSVAMNVIKEINPEWIKSMDILKGEEAAKYDSINKNGVVLVELK</sequence>
<accession>A0A2T4DDT4</accession>
<name>A0A2T4DDT4_9BACT</name>
<evidence type="ECO:0000313" key="1">
    <source>
        <dbReference type="EMBL" id="PTB92019.1"/>
    </source>
</evidence>
<organism evidence="1 2">
    <name type="scientific">Marivirga lumbricoides</name>
    <dbReference type="NCBI Taxonomy" id="1046115"/>
    <lineage>
        <taxon>Bacteria</taxon>
        <taxon>Pseudomonadati</taxon>
        <taxon>Bacteroidota</taxon>
        <taxon>Cytophagia</taxon>
        <taxon>Cytophagales</taxon>
        <taxon>Marivirgaceae</taxon>
        <taxon>Marivirga</taxon>
    </lineage>
</organism>
<feature type="non-terminal residue" evidence="1">
    <location>
        <position position="71"/>
    </location>
</feature>